<reference evidence="2" key="1">
    <citation type="journal article" date="2019" name="Science">
        <title>Mutation of a bHLH transcription factor allowed almond domestication.</title>
        <authorList>
            <person name="Sanchez-Perez R."/>
            <person name="Pavan S."/>
            <person name="Mazzeo R."/>
            <person name="Moldovan C."/>
            <person name="Aiese Cigliano R."/>
            <person name="Del Cueto J."/>
            <person name="Ricciardi F."/>
            <person name="Lotti C."/>
            <person name="Ricciardi L."/>
            <person name="Dicenta F."/>
            <person name="Lopez-Marques R.L."/>
            <person name="Lindberg Moller B."/>
        </authorList>
    </citation>
    <scope>NUCLEOTIDE SEQUENCE</scope>
</reference>
<protein>
    <submittedName>
        <fullName evidence="2">Uncharacterized protein</fullName>
    </submittedName>
</protein>
<sequence>MAITVSSASANQMAKIVKTRPTNKVNFVGTIFFGSVFSSSSDPHMNCPDRLVQNPKTINNPVSEDAKVLFSKLKKLATRKCLPFHKRRMQKGEKETATHHPHVEQEQKTLSHRKL</sequence>
<dbReference type="AlphaFoldDB" id="A0A4Y1RMT5"/>
<dbReference type="EMBL" id="AP019302">
    <property type="protein sequence ID" value="BBH05003.1"/>
    <property type="molecule type" value="Genomic_DNA"/>
</dbReference>
<name>A0A4Y1RMT5_PRUDU</name>
<proteinExistence type="predicted"/>
<feature type="compositionally biased region" description="Basic and acidic residues" evidence="1">
    <location>
        <begin position="90"/>
        <end position="109"/>
    </location>
</feature>
<accession>A0A4Y1RMT5</accession>
<feature type="region of interest" description="Disordered" evidence="1">
    <location>
        <begin position="85"/>
        <end position="115"/>
    </location>
</feature>
<evidence type="ECO:0000313" key="2">
    <source>
        <dbReference type="EMBL" id="BBH05003.1"/>
    </source>
</evidence>
<evidence type="ECO:0000256" key="1">
    <source>
        <dbReference type="SAM" id="MobiDB-lite"/>
    </source>
</evidence>
<gene>
    <name evidence="2" type="ORF">Prudu_016275</name>
</gene>
<organism evidence="2">
    <name type="scientific">Prunus dulcis</name>
    <name type="common">Almond</name>
    <name type="synonym">Amygdalus dulcis</name>
    <dbReference type="NCBI Taxonomy" id="3755"/>
    <lineage>
        <taxon>Eukaryota</taxon>
        <taxon>Viridiplantae</taxon>
        <taxon>Streptophyta</taxon>
        <taxon>Embryophyta</taxon>
        <taxon>Tracheophyta</taxon>
        <taxon>Spermatophyta</taxon>
        <taxon>Magnoliopsida</taxon>
        <taxon>eudicotyledons</taxon>
        <taxon>Gunneridae</taxon>
        <taxon>Pentapetalae</taxon>
        <taxon>rosids</taxon>
        <taxon>fabids</taxon>
        <taxon>Rosales</taxon>
        <taxon>Rosaceae</taxon>
        <taxon>Amygdaloideae</taxon>
        <taxon>Amygdaleae</taxon>
        <taxon>Prunus</taxon>
    </lineage>
</organism>